<evidence type="ECO:0000313" key="8">
    <source>
        <dbReference type="EMBL" id="CAD8231815.1"/>
    </source>
</evidence>
<evidence type="ECO:0000256" key="3">
    <source>
        <dbReference type="ARBA" id="ARBA00022989"/>
    </source>
</evidence>
<name>A0A7R9XXA7_MICPS</name>
<proteinExistence type="predicted"/>
<feature type="transmembrane region" description="Helical" evidence="7">
    <location>
        <begin position="13"/>
        <end position="31"/>
    </location>
</feature>
<keyword evidence="4 7" id="KW-0472">Membrane</keyword>
<reference evidence="8" key="1">
    <citation type="submission" date="2021-01" db="EMBL/GenBank/DDBJ databases">
        <authorList>
            <person name="Corre E."/>
            <person name="Pelletier E."/>
            <person name="Niang G."/>
            <person name="Scheremetjew M."/>
            <person name="Finn R."/>
            <person name="Kale V."/>
            <person name="Holt S."/>
            <person name="Cochrane G."/>
            <person name="Meng A."/>
            <person name="Brown T."/>
            <person name="Cohen L."/>
        </authorList>
    </citation>
    <scope>NUCLEOTIDE SEQUENCE</scope>
    <source>
        <strain evidence="8">RCC1614</strain>
    </source>
</reference>
<keyword evidence="3 7" id="KW-1133">Transmembrane helix</keyword>
<dbReference type="Pfam" id="PF09446">
    <property type="entry name" value="VMA21"/>
    <property type="match status" value="1"/>
</dbReference>
<gene>
    <name evidence="8" type="ORF">MPUS1402_LOCUS2963</name>
</gene>
<accession>A0A7R9XXA7</accession>
<evidence type="ECO:0000256" key="4">
    <source>
        <dbReference type="ARBA" id="ARBA00023136"/>
    </source>
</evidence>
<organism evidence="8">
    <name type="scientific">Micromonas pusilla</name>
    <name type="common">Picoplanktonic green alga</name>
    <name type="synonym">Chromulina pusilla</name>
    <dbReference type="NCBI Taxonomy" id="38833"/>
    <lineage>
        <taxon>Eukaryota</taxon>
        <taxon>Viridiplantae</taxon>
        <taxon>Chlorophyta</taxon>
        <taxon>Mamiellophyceae</taxon>
        <taxon>Mamiellales</taxon>
        <taxon>Mamiellaceae</taxon>
        <taxon>Micromonas</taxon>
    </lineage>
</organism>
<sequence>MPPPPRGDTIRKLLLYSVAIVVAPLATYVTMQRFVLPRLASAFGWSVWAEEAERHATVSGLCAVAAAQCVVGSYVLRAMAEEEGGGGGGGGEAEGGDARGAKEE</sequence>
<keyword evidence="2" id="KW-0256">Endoplasmic reticulum</keyword>
<dbReference type="AlphaFoldDB" id="A0A7R9XXA7"/>
<dbReference type="InterPro" id="IPR019013">
    <property type="entry name" value="Vma21"/>
</dbReference>
<keyword evidence="5" id="KW-0968">Cytoplasmic vesicle</keyword>
<protein>
    <submittedName>
        <fullName evidence="8">Uncharacterized protein</fullName>
    </submittedName>
</protein>
<dbReference type="GO" id="GO:0070072">
    <property type="term" value="P:vacuolar proton-transporting V-type ATPase complex assembly"/>
    <property type="evidence" value="ECO:0007669"/>
    <property type="project" value="InterPro"/>
</dbReference>
<keyword evidence="1 7" id="KW-0812">Transmembrane</keyword>
<dbReference type="EMBL" id="HBDY01003953">
    <property type="protein sequence ID" value="CAD8231815.1"/>
    <property type="molecule type" value="Transcribed_RNA"/>
</dbReference>
<evidence type="ECO:0000256" key="7">
    <source>
        <dbReference type="SAM" id="Phobius"/>
    </source>
</evidence>
<dbReference type="GO" id="GO:0031410">
    <property type="term" value="C:cytoplasmic vesicle"/>
    <property type="evidence" value="ECO:0007669"/>
    <property type="project" value="UniProtKB-KW"/>
</dbReference>
<evidence type="ECO:0000256" key="2">
    <source>
        <dbReference type="ARBA" id="ARBA00022824"/>
    </source>
</evidence>
<evidence type="ECO:0000256" key="1">
    <source>
        <dbReference type="ARBA" id="ARBA00022692"/>
    </source>
</evidence>
<evidence type="ECO:0000256" key="6">
    <source>
        <dbReference type="SAM" id="MobiDB-lite"/>
    </source>
</evidence>
<feature type="region of interest" description="Disordered" evidence="6">
    <location>
        <begin position="82"/>
        <end position="104"/>
    </location>
</feature>
<evidence type="ECO:0000256" key="5">
    <source>
        <dbReference type="ARBA" id="ARBA00023329"/>
    </source>
</evidence>